<dbReference type="GeneID" id="106819444"/>
<feature type="domain" description="Helitron helicase-like" evidence="1">
    <location>
        <begin position="2"/>
        <end position="149"/>
    </location>
</feature>
<feature type="non-terminal residue" evidence="3">
    <location>
        <position position="426"/>
    </location>
</feature>
<keyword evidence="2" id="KW-1185">Reference proteome</keyword>
<name>A0ABM1F542_PRICU</name>
<dbReference type="PANTHER" id="PTHR10492">
    <property type="match status" value="1"/>
</dbReference>
<evidence type="ECO:0000259" key="1">
    <source>
        <dbReference type="Pfam" id="PF14214"/>
    </source>
</evidence>
<evidence type="ECO:0000313" key="3">
    <source>
        <dbReference type="RefSeq" id="XP_014679563.1"/>
    </source>
</evidence>
<proteinExistence type="predicted"/>
<dbReference type="RefSeq" id="XP_014679563.1">
    <property type="nucleotide sequence ID" value="XM_014824077.1"/>
</dbReference>
<dbReference type="Proteomes" id="UP000695022">
    <property type="component" value="Unplaced"/>
</dbReference>
<sequence length="426" mass="49140">MAKIETQRLTWFRLNQKTVKAEKYRCVMDAVENGEEMLPGKRTILPPTMYASPRWYARQFQDAMSIVREYGKPTYFITFTCNPNWPEITQSLLPGQTSYQRPDIVARVFHMKWEALLNVVLKQDALGHCDAYCAVKETQKRHLPHGHALFTMVPADQPRTPADIDRVVCAEIPDRSNSELYRIVTQHMIHGPCGALNSKSPCMDEVKGECTKGFPKELRNHTVFADNSFPLHRRRKEPDSPGIPFTKTLSGGVEVSVGNEWVVPYCPVLSLKFDCHINVEPVGGVDVVKYLYKYIHKGPDRCMVRVGGPVEDITHDEIKRYEVGRYISASEACWRIFDFPVQKKYPAVEQLSIHLEDEQQIVFSEEGEVQHLLDSGPPTTTLTAFFQAMQQHPDKNDVLYPDVYKYFTWEQKTRTFKWRKRGRSHN</sequence>
<gene>
    <name evidence="3" type="primary">LOC106819444</name>
</gene>
<accession>A0ABM1F542</accession>
<protein>
    <submittedName>
        <fullName evidence="3">Uncharacterized protein LOC106819444</fullName>
    </submittedName>
</protein>
<dbReference type="InterPro" id="IPR025476">
    <property type="entry name" value="Helitron_helicase-like"/>
</dbReference>
<evidence type="ECO:0000313" key="2">
    <source>
        <dbReference type="Proteomes" id="UP000695022"/>
    </source>
</evidence>
<dbReference type="Pfam" id="PF14214">
    <property type="entry name" value="Helitron_like_N"/>
    <property type="match status" value="1"/>
</dbReference>
<dbReference type="PANTHER" id="PTHR10492:SF57">
    <property type="entry name" value="ATP-DEPENDENT DNA HELICASE"/>
    <property type="match status" value="1"/>
</dbReference>
<organism evidence="2 3">
    <name type="scientific">Priapulus caudatus</name>
    <name type="common">Priapulid worm</name>
    <dbReference type="NCBI Taxonomy" id="37621"/>
    <lineage>
        <taxon>Eukaryota</taxon>
        <taxon>Metazoa</taxon>
        <taxon>Ecdysozoa</taxon>
        <taxon>Scalidophora</taxon>
        <taxon>Priapulida</taxon>
        <taxon>Priapulimorpha</taxon>
        <taxon>Priapulimorphida</taxon>
        <taxon>Priapulidae</taxon>
        <taxon>Priapulus</taxon>
    </lineage>
</organism>
<reference evidence="3" key="1">
    <citation type="submission" date="2025-08" db="UniProtKB">
        <authorList>
            <consortium name="RefSeq"/>
        </authorList>
    </citation>
    <scope>IDENTIFICATION</scope>
</reference>